<evidence type="ECO:0000256" key="11">
    <source>
        <dbReference type="SAM" id="Phobius"/>
    </source>
</evidence>
<evidence type="ECO:0000256" key="2">
    <source>
        <dbReference type="ARBA" id="ARBA00004167"/>
    </source>
</evidence>
<keyword evidence="7" id="KW-0333">Golgi apparatus</keyword>
<accession>A0A6J8BES0</accession>
<protein>
    <submittedName>
        <fullName evidence="12">Uncharacterized protein</fullName>
    </submittedName>
</protein>
<evidence type="ECO:0000256" key="7">
    <source>
        <dbReference type="ARBA" id="ARBA00023034"/>
    </source>
</evidence>
<feature type="compositionally biased region" description="Low complexity" evidence="10">
    <location>
        <begin position="248"/>
        <end position="265"/>
    </location>
</feature>
<dbReference type="GO" id="GO:0016020">
    <property type="term" value="C:membrane"/>
    <property type="evidence" value="ECO:0007669"/>
    <property type="project" value="UniProtKB-SubCell"/>
</dbReference>
<feature type="transmembrane region" description="Helical" evidence="11">
    <location>
        <begin position="12"/>
        <end position="31"/>
    </location>
</feature>
<dbReference type="InterPro" id="IPR010876">
    <property type="entry name" value="C1orf43"/>
</dbReference>
<reference evidence="12 13" key="1">
    <citation type="submission" date="2020-06" db="EMBL/GenBank/DDBJ databases">
        <authorList>
            <person name="Li R."/>
            <person name="Bekaert M."/>
        </authorList>
    </citation>
    <scope>NUCLEOTIDE SEQUENCE [LARGE SCALE GENOMIC DNA]</scope>
    <source>
        <strain evidence="13">wild</strain>
    </source>
</reference>
<name>A0A6J8BES0_MYTCO</name>
<evidence type="ECO:0000256" key="6">
    <source>
        <dbReference type="ARBA" id="ARBA00022989"/>
    </source>
</evidence>
<evidence type="ECO:0000256" key="1">
    <source>
        <dbReference type="ARBA" id="ARBA00002620"/>
    </source>
</evidence>
<dbReference type="Pfam" id="PF07406">
    <property type="entry name" value="NICE-3"/>
    <property type="match status" value="1"/>
</dbReference>
<dbReference type="EMBL" id="CACVKT020003055">
    <property type="protein sequence ID" value="CAC5381394.1"/>
    <property type="molecule type" value="Genomic_DNA"/>
</dbReference>
<keyword evidence="5 11" id="KW-0812">Transmembrane</keyword>
<feature type="compositionally biased region" description="Basic and acidic residues" evidence="10">
    <location>
        <begin position="237"/>
        <end position="247"/>
    </location>
</feature>
<comment type="subcellular location">
    <subcellularLocation>
        <location evidence="4">Golgi apparatus</location>
    </subcellularLocation>
    <subcellularLocation>
        <location evidence="2">Membrane</location>
        <topology evidence="2">Single-pass membrane protein</topology>
    </subcellularLocation>
    <subcellularLocation>
        <location evidence="3">Mitochondrion</location>
    </subcellularLocation>
</comment>
<evidence type="ECO:0000256" key="5">
    <source>
        <dbReference type="ARBA" id="ARBA00022692"/>
    </source>
</evidence>
<evidence type="ECO:0000256" key="9">
    <source>
        <dbReference type="ARBA" id="ARBA00023136"/>
    </source>
</evidence>
<gene>
    <name evidence="12" type="ORF">MCOR_17270</name>
</gene>
<feature type="compositionally biased region" description="Basic and acidic residues" evidence="10">
    <location>
        <begin position="276"/>
        <end position="286"/>
    </location>
</feature>
<dbReference type="PANTHER" id="PTHR21425">
    <property type="entry name" value="NICE-3"/>
    <property type="match status" value="1"/>
</dbReference>
<evidence type="ECO:0000256" key="3">
    <source>
        <dbReference type="ARBA" id="ARBA00004173"/>
    </source>
</evidence>
<keyword evidence="8" id="KW-0496">Mitochondrion</keyword>
<organism evidence="12 13">
    <name type="scientific">Mytilus coruscus</name>
    <name type="common">Sea mussel</name>
    <dbReference type="NCBI Taxonomy" id="42192"/>
    <lineage>
        <taxon>Eukaryota</taxon>
        <taxon>Metazoa</taxon>
        <taxon>Spiralia</taxon>
        <taxon>Lophotrochozoa</taxon>
        <taxon>Mollusca</taxon>
        <taxon>Bivalvia</taxon>
        <taxon>Autobranchia</taxon>
        <taxon>Pteriomorphia</taxon>
        <taxon>Mytilida</taxon>
        <taxon>Mytiloidea</taxon>
        <taxon>Mytilidae</taxon>
        <taxon>Mytilinae</taxon>
        <taxon>Mytilus</taxon>
    </lineage>
</organism>
<dbReference type="PANTHER" id="PTHR21425:SF2">
    <property type="entry name" value="PROTEIN C1ORF43"/>
    <property type="match status" value="1"/>
</dbReference>
<proteinExistence type="predicted"/>
<keyword evidence="9 11" id="KW-0472">Membrane</keyword>
<evidence type="ECO:0000313" key="12">
    <source>
        <dbReference type="EMBL" id="CAC5381394.1"/>
    </source>
</evidence>
<evidence type="ECO:0000313" key="13">
    <source>
        <dbReference type="Proteomes" id="UP000507470"/>
    </source>
</evidence>
<evidence type="ECO:0000256" key="8">
    <source>
        <dbReference type="ARBA" id="ARBA00023128"/>
    </source>
</evidence>
<dbReference type="Proteomes" id="UP000507470">
    <property type="component" value="Unassembled WGS sequence"/>
</dbReference>
<sequence length="292" mass="33198">MGELSKDISVISVVLFIGAGALVFFLLFILAKRQIIRFAWKATRPPHVSIGLDAPKDLKEKILSQLERTAHIRHEPLLLNPKVSEIAKTVPNHYYYRMKAVDAFSKFDEVLKEEEPESIGRHPSKNVRKYLFGLYTEYLSTSSEDLIHKFCDSYEHARHDPNDFGEDQYNNYMLLLEELITCLRVGLRKKRGMPLEKASKLETEVIFDSERKGIVKTKTHVHPDKAETKGKSGTRPGEIRYRSRTDSSVHSSLLDSGHSSQSSASIELTTSTRGGSTERDNKESQNRNDTTC</sequence>
<dbReference type="GO" id="GO:0005739">
    <property type="term" value="C:mitochondrion"/>
    <property type="evidence" value="ECO:0007669"/>
    <property type="project" value="UniProtKB-SubCell"/>
</dbReference>
<dbReference type="GO" id="GO:0005794">
    <property type="term" value="C:Golgi apparatus"/>
    <property type="evidence" value="ECO:0007669"/>
    <property type="project" value="UniProtKB-SubCell"/>
</dbReference>
<keyword evidence="6 11" id="KW-1133">Transmembrane helix</keyword>
<comment type="function">
    <text evidence="1">General regulator of phagocytosis. Required to uptake Gram negative bacterium by macrophages.</text>
</comment>
<feature type="region of interest" description="Disordered" evidence="10">
    <location>
        <begin position="216"/>
        <end position="292"/>
    </location>
</feature>
<keyword evidence="13" id="KW-1185">Reference proteome</keyword>
<feature type="compositionally biased region" description="Basic and acidic residues" evidence="10">
    <location>
        <begin position="221"/>
        <end position="230"/>
    </location>
</feature>
<dbReference type="OrthoDB" id="5960253at2759"/>
<evidence type="ECO:0000256" key="4">
    <source>
        <dbReference type="ARBA" id="ARBA00004555"/>
    </source>
</evidence>
<feature type="compositionally biased region" description="Polar residues" evidence="10">
    <location>
        <begin position="266"/>
        <end position="275"/>
    </location>
</feature>
<evidence type="ECO:0000256" key="10">
    <source>
        <dbReference type="SAM" id="MobiDB-lite"/>
    </source>
</evidence>
<dbReference type="AlphaFoldDB" id="A0A6J8BES0"/>